<dbReference type="STRING" id="428992.SAMN05216272_108225"/>
<dbReference type="OrthoDB" id="5736859at2"/>
<evidence type="ECO:0000259" key="1">
    <source>
        <dbReference type="PROSITE" id="PS51186"/>
    </source>
</evidence>
<keyword evidence="2" id="KW-0808">Transferase</keyword>
<dbReference type="InterPro" id="IPR016181">
    <property type="entry name" value="Acyl_CoA_acyltransferase"/>
</dbReference>
<gene>
    <name evidence="2" type="ORF">SAMN05216272_108225</name>
</gene>
<organism evidence="2 3">
    <name type="scientific">Pseudomonas panipatensis</name>
    <dbReference type="NCBI Taxonomy" id="428992"/>
    <lineage>
        <taxon>Bacteria</taxon>
        <taxon>Pseudomonadati</taxon>
        <taxon>Pseudomonadota</taxon>
        <taxon>Gammaproteobacteria</taxon>
        <taxon>Pseudomonadales</taxon>
        <taxon>Pseudomonadaceae</taxon>
        <taxon>Pseudomonas</taxon>
    </lineage>
</organism>
<dbReference type="Gene3D" id="3.40.630.30">
    <property type="match status" value="1"/>
</dbReference>
<evidence type="ECO:0000313" key="3">
    <source>
        <dbReference type="Proteomes" id="UP000199636"/>
    </source>
</evidence>
<dbReference type="EMBL" id="FNDS01000008">
    <property type="protein sequence ID" value="SDI37859.1"/>
    <property type="molecule type" value="Genomic_DNA"/>
</dbReference>
<keyword evidence="3" id="KW-1185">Reference proteome</keyword>
<name>A0A1G8K397_9PSED</name>
<proteinExistence type="predicted"/>
<sequence length="133" mass="14629">MPVIVESLAQATAQDRQDLLKIYADAPTWLLAPFTDVEALVEAGLNAGTLLAGRFNDRLLGAAWVERKADGWQLSRLCVRKLTRGRGVGQRLLDEAQRMAVMAGQPLRLAIPADQPEVRQRAERAGLSLDEHC</sequence>
<dbReference type="CDD" id="cd04301">
    <property type="entry name" value="NAT_SF"/>
    <property type="match status" value="1"/>
</dbReference>
<dbReference type="InterPro" id="IPR000182">
    <property type="entry name" value="GNAT_dom"/>
</dbReference>
<dbReference type="SUPFAM" id="SSF55729">
    <property type="entry name" value="Acyl-CoA N-acyltransferases (Nat)"/>
    <property type="match status" value="1"/>
</dbReference>
<protein>
    <submittedName>
        <fullName evidence="2">Acetyltransferase (GNAT) domain-containing protein</fullName>
    </submittedName>
</protein>
<dbReference type="AlphaFoldDB" id="A0A1G8K397"/>
<evidence type="ECO:0000313" key="2">
    <source>
        <dbReference type="EMBL" id="SDI37859.1"/>
    </source>
</evidence>
<dbReference type="Pfam" id="PF12568">
    <property type="entry name" value="PanZ"/>
    <property type="match status" value="1"/>
</dbReference>
<reference evidence="3" key="1">
    <citation type="submission" date="2016-10" db="EMBL/GenBank/DDBJ databases">
        <authorList>
            <person name="Varghese N."/>
            <person name="Submissions S."/>
        </authorList>
    </citation>
    <scope>NUCLEOTIDE SEQUENCE [LARGE SCALE GENOMIC DNA]</scope>
    <source>
        <strain evidence="3">CCM 7469</strain>
    </source>
</reference>
<accession>A0A1G8K397</accession>
<dbReference type="RefSeq" id="WP_090265259.1">
    <property type="nucleotide sequence ID" value="NZ_FNDS01000008.1"/>
</dbReference>
<dbReference type="InterPro" id="IPR040448">
    <property type="entry name" value="PanZ_GNAT"/>
</dbReference>
<dbReference type="GO" id="GO:0016747">
    <property type="term" value="F:acyltransferase activity, transferring groups other than amino-acyl groups"/>
    <property type="evidence" value="ECO:0007669"/>
    <property type="project" value="InterPro"/>
</dbReference>
<dbReference type="Proteomes" id="UP000199636">
    <property type="component" value="Unassembled WGS sequence"/>
</dbReference>
<dbReference type="PROSITE" id="PS51186">
    <property type="entry name" value="GNAT"/>
    <property type="match status" value="1"/>
</dbReference>
<feature type="domain" description="N-acetyltransferase" evidence="1">
    <location>
        <begin position="6"/>
        <end position="133"/>
    </location>
</feature>